<dbReference type="InterPro" id="IPR001611">
    <property type="entry name" value="Leu-rich_rpt"/>
</dbReference>
<dbReference type="SMART" id="SM00365">
    <property type="entry name" value="LRR_SD22"/>
    <property type="match status" value="3"/>
</dbReference>
<dbReference type="PANTHER" id="PTHR45973:SF9">
    <property type="entry name" value="LEUCINE-RICH REPEAT-CONTAINING PROTEIN 46"/>
    <property type="match status" value="1"/>
</dbReference>
<feature type="compositionally biased region" description="Basic and acidic residues" evidence="6">
    <location>
        <begin position="15"/>
        <end position="40"/>
    </location>
</feature>
<feature type="compositionally biased region" description="Low complexity" evidence="6">
    <location>
        <begin position="266"/>
        <end position="283"/>
    </location>
</feature>
<feature type="region of interest" description="Disordered" evidence="6">
    <location>
        <begin position="13"/>
        <end position="40"/>
    </location>
</feature>
<dbReference type="InterPro" id="IPR025875">
    <property type="entry name" value="Leu-rich_rpt_4"/>
</dbReference>
<dbReference type="OrthoDB" id="7451790at2759"/>
<organism evidence="7 8">
    <name type="scientific">Platysternon megacephalum</name>
    <name type="common">big-headed turtle</name>
    <dbReference type="NCBI Taxonomy" id="55544"/>
    <lineage>
        <taxon>Eukaryota</taxon>
        <taxon>Metazoa</taxon>
        <taxon>Chordata</taxon>
        <taxon>Craniata</taxon>
        <taxon>Vertebrata</taxon>
        <taxon>Euteleostomi</taxon>
        <taxon>Archelosauria</taxon>
        <taxon>Testudinata</taxon>
        <taxon>Testudines</taxon>
        <taxon>Cryptodira</taxon>
        <taxon>Durocryptodira</taxon>
        <taxon>Testudinoidea</taxon>
        <taxon>Platysternidae</taxon>
        <taxon>Platysternon</taxon>
    </lineage>
</organism>
<keyword evidence="4" id="KW-0969">Cilium</keyword>
<keyword evidence="8" id="KW-1185">Reference proteome</keyword>
<protein>
    <submittedName>
        <fullName evidence="7">Transmembrane protein 61</fullName>
    </submittedName>
</protein>
<dbReference type="AlphaFoldDB" id="A0A4D9ER71"/>
<evidence type="ECO:0000256" key="1">
    <source>
        <dbReference type="ARBA" id="ARBA00004138"/>
    </source>
</evidence>
<dbReference type="EMBL" id="QXTE01000039">
    <property type="protein sequence ID" value="TFK10693.1"/>
    <property type="molecule type" value="Genomic_DNA"/>
</dbReference>
<keyword evidence="7" id="KW-0472">Membrane</keyword>
<dbReference type="PROSITE" id="PS51450">
    <property type="entry name" value="LRR"/>
    <property type="match status" value="3"/>
</dbReference>
<evidence type="ECO:0000313" key="8">
    <source>
        <dbReference type="Proteomes" id="UP000297703"/>
    </source>
</evidence>
<name>A0A4D9ER71_9SAUR</name>
<sequence length="346" mass="38609">MWIPVFASRPSAEPLRGREEHHRLSHRPEEPVLPHRKRDPRESKALASLLTIRLDRENICAISNLQGLREVRNLYLQENQIETIENLNCLPNLRFLSLAGNRVRVVENLRDLRQLQFLDLSQNRIETLDPDELPWALRILNLSGNRCTHHNGYRELVLRALPHLMKLDTQLIPSWRDPDPAEEEEEGASDDSDSEEDDDVPELTGPFCADKEFFAGLRQELAGHSQRRRQEALSEHQARLEELTERQRLMQPPGDLCPGSREGRLAPSPAEEGAAGGRSPAPGLLEPHPNPKSGSRLLSPPKAGGSTRSGTPRTGGQSKRGSGARLKPPKGEASTPVKTAARAAKK</sequence>
<comment type="subcellular location">
    <subcellularLocation>
        <location evidence="1">Cell projection</location>
        <location evidence="1">Cilium</location>
    </subcellularLocation>
</comment>
<dbReference type="SUPFAM" id="SSF52058">
    <property type="entry name" value="L domain-like"/>
    <property type="match status" value="1"/>
</dbReference>
<dbReference type="Proteomes" id="UP000297703">
    <property type="component" value="Unassembled WGS sequence"/>
</dbReference>
<feature type="region of interest" description="Disordered" evidence="6">
    <location>
        <begin position="241"/>
        <end position="346"/>
    </location>
</feature>
<gene>
    <name evidence="7" type="ORF">DR999_PMT06100</name>
</gene>
<evidence type="ECO:0000256" key="5">
    <source>
        <dbReference type="ARBA" id="ARBA00023273"/>
    </source>
</evidence>
<accession>A0A4D9ER71</accession>
<evidence type="ECO:0000256" key="4">
    <source>
        <dbReference type="ARBA" id="ARBA00023069"/>
    </source>
</evidence>
<evidence type="ECO:0000256" key="6">
    <source>
        <dbReference type="SAM" id="MobiDB-lite"/>
    </source>
</evidence>
<keyword evidence="2" id="KW-0433">Leucine-rich repeat</keyword>
<proteinExistence type="predicted"/>
<keyword evidence="5" id="KW-0966">Cell projection</keyword>
<dbReference type="Pfam" id="PF12799">
    <property type="entry name" value="LRR_4"/>
    <property type="match status" value="1"/>
</dbReference>
<keyword evidence="7" id="KW-0812">Transmembrane</keyword>
<evidence type="ECO:0000256" key="3">
    <source>
        <dbReference type="ARBA" id="ARBA00022737"/>
    </source>
</evidence>
<comment type="caution">
    <text evidence="7">The sequence shown here is derived from an EMBL/GenBank/DDBJ whole genome shotgun (WGS) entry which is preliminary data.</text>
</comment>
<dbReference type="STRING" id="55544.A0A4D9ER71"/>
<dbReference type="Gene3D" id="3.80.10.10">
    <property type="entry name" value="Ribonuclease Inhibitor"/>
    <property type="match status" value="1"/>
</dbReference>
<feature type="compositionally biased region" description="Low complexity" evidence="6">
    <location>
        <begin position="304"/>
        <end position="316"/>
    </location>
</feature>
<keyword evidence="3" id="KW-0677">Repeat</keyword>
<feature type="region of interest" description="Disordered" evidence="6">
    <location>
        <begin position="172"/>
        <end position="206"/>
    </location>
</feature>
<dbReference type="PANTHER" id="PTHR45973">
    <property type="entry name" value="PROTEIN PHOSPHATASE 1 REGULATORY SUBUNIT SDS22-RELATED"/>
    <property type="match status" value="1"/>
</dbReference>
<dbReference type="Pfam" id="PF00560">
    <property type="entry name" value="LRR_1"/>
    <property type="match status" value="1"/>
</dbReference>
<reference evidence="7 8" key="2">
    <citation type="submission" date="2019-04" db="EMBL/GenBank/DDBJ databases">
        <title>The genome sequence of big-headed turtle.</title>
        <authorList>
            <person name="Gong S."/>
        </authorList>
    </citation>
    <scope>NUCLEOTIDE SEQUENCE [LARGE SCALE GENOMIC DNA]</scope>
    <source>
        <strain evidence="7">DO16091913</strain>
        <tissue evidence="7">Muscle</tissue>
    </source>
</reference>
<feature type="compositionally biased region" description="Acidic residues" evidence="6">
    <location>
        <begin position="180"/>
        <end position="201"/>
    </location>
</feature>
<evidence type="ECO:0000313" key="7">
    <source>
        <dbReference type="EMBL" id="TFK10693.1"/>
    </source>
</evidence>
<dbReference type="InterPro" id="IPR003591">
    <property type="entry name" value="Leu-rich_rpt_typical-subtyp"/>
</dbReference>
<reference evidence="7 8" key="1">
    <citation type="submission" date="2019-04" db="EMBL/GenBank/DDBJ databases">
        <title>Draft genome of the big-headed turtle Platysternon megacephalum.</title>
        <authorList>
            <person name="Gong S."/>
        </authorList>
    </citation>
    <scope>NUCLEOTIDE SEQUENCE [LARGE SCALE GENOMIC DNA]</scope>
    <source>
        <strain evidence="7">DO16091913</strain>
        <tissue evidence="7">Muscle</tissue>
    </source>
</reference>
<dbReference type="SMART" id="SM00369">
    <property type="entry name" value="LRR_TYP"/>
    <property type="match status" value="3"/>
</dbReference>
<evidence type="ECO:0000256" key="2">
    <source>
        <dbReference type="ARBA" id="ARBA00022614"/>
    </source>
</evidence>
<dbReference type="InterPro" id="IPR032675">
    <property type="entry name" value="LRR_dom_sf"/>
</dbReference>
<dbReference type="InterPro" id="IPR050576">
    <property type="entry name" value="Cilia_flagella_integrity"/>
</dbReference>